<keyword evidence="8" id="KW-1185">Reference proteome</keyword>
<dbReference type="KEGG" id="mcg:GL4_2629"/>
<dbReference type="PANTHER" id="PTHR30520:SF2">
    <property type="entry name" value="INNER MEMBRANE PROTEIN YFDC"/>
    <property type="match status" value="1"/>
</dbReference>
<evidence type="ECO:0000256" key="4">
    <source>
        <dbReference type="ARBA" id="ARBA00023136"/>
    </source>
</evidence>
<dbReference type="InterPro" id="IPR023271">
    <property type="entry name" value="Aquaporin-like"/>
</dbReference>
<keyword evidence="4 6" id="KW-0472">Membrane</keyword>
<sequence length="282" mass="30878">MAEKGSSSNEPKPQEGLTRRESKEAKERRRLRAAVVYEIIRLEGEAELSRRFAALWWSALAAGLSIGFSVLSQALLEAYLQPFPSAAIIADFGYCVGFLIVILARQQLFTENTLTAVLPVMVRKDWSAVWDVLRLWAIVLGGNLVGCFLFAAFLAYSGAFSDTTQHAITEIGRHLMANSPTEMFMKGIVAGWLIAALVWMLPSAEGTEIFIITLITYIIALGDFTHIIAGSVEAIYMVLIGETSVWQAFGGFFIPTLLGNVAGGTVLFAMISYAQVRQELEG</sequence>
<dbReference type="Pfam" id="PF01226">
    <property type="entry name" value="Form_Nir_trans"/>
    <property type="match status" value="1"/>
</dbReference>
<dbReference type="HOGENOM" id="CLU_061519_1_0_5"/>
<dbReference type="OrthoDB" id="261587at2"/>
<dbReference type="STRING" id="1384459.GL4_2629"/>
<evidence type="ECO:0000256" key="2">
    <source>
        <dbReference type="ARBA" id="ARBA00022692"/>
    </source>
</evidence>
<feature type="transmembrane region" description="Helical" evidence="6">
    <location>
        <begin position="209"/>
        <end position="229"/>
    </location>
</feature>
<evidence type="ECO:0000256" key="1">
    <source>
        <dbReference type="ARBA" id="ARBA00004141"/>
    </source>
</evidence>
<evidence type="ECO:0000256" key="6">
    <source>
        <dbReference type="SAM" id="Phobius"/>
    </source>
</evidence>
<protein>
    <submittedName>
        <fullName evidence="7">Putative transport</fullName>
    </submittedName>
</protein>
<keyword evidence="2 6" id="KW-0812">Transmembrane</keyword>
<feature type="transmembrane region" description="Helical" evidence="6">
    <location>
        <begin position="183"/>
        <end position="202"/>
    </location>
</feature>
<name>A0A0A8K537_9HYPH</name>
<accession>A0A0A8K537</accession>
<feature type="transmembrane region" description="Helical" evidence="6">
    <location>
        <begin position="54"/>
        <end position="76"/>
    </location>
</feature>
<dbReference type="RefSeq" id="WP_052464493.1">
    <property type="nucleotide sequence ID" value="NZ_AP014648.1"/>
</dbReference>
<keyword evidence="3 6" id="KW-1133">Transmembrane helix</keyword>
<dbReference type="PANTHER" id="PTHR30520">
    <property type="entry name" value="FORMATE TRANSPORTER-RELATED"/>
    <property type="match status" value="1"/>
</dbReference>
<dbReference type="EMBL" id="AP014648">
    <property type="protein sequence ID" value="BAQ18063.1"/>
    <property type="molecule type" value="Genomic_DNA"/>
</dbReference>
<dbReference type="GO" id="GO:0015499">
    <property type="term" value="F:formate transmembrane transporter activity"/>
    <property type="evidence" value="ECO:0007669"/>
    <property type="project" value="TreeGrafter"/>
</dbReference>
<gene>
    <name evidence="7" type="ORF">GL4_2629</name>
</gene>
<reference evidence="7 8" key="1">
    <citation type="submission" date="2014-09" db="EMBL/GenBank/DDBJ databases">
        <title>Genome sequencing of Methyloceanibacter caenitepidi Gela4.</title>
        <authorList>
            <person name="Takeuchi M."/>
            <person name="Susumu S."/>
            <person name="Kamagata Y."/>
            <person name="Oshima K."/>
            <person name="Hattori M."/>
            <person name="Iwasaki W."/>
        </authorList>
    </citation>
    <scope>NUCLEOTIDE SEQUENCE [LARGE SCALE GENOMIC DNA]</scope>
    <source>
        <strain evidence="7 8">Gela4</strain>
    </source>
</reference>
<dbReference type="GO" id="GO:0005886">
    <property type="term" value="C:plasma membrane"/>
    <property type="evidence" value="ECO:0007669"/>
    <property type="project" value="TreeGrafter"/>
</dbReference>
<dbReference type="AlphaFoldDB" id="A0A0A8K537"/>
<feature type="compositionally biased region" description="Polar residues" evidence="5">
    <location>
        <begin position="1"/>
        <end position="11"/>
    </location>
</feature>
<feature type="transmembrane region" description="Helical" evidence="6">
    <location>
        <begin position="249"/>
        <end position="274"/>
    </location>
</feature>
<organism evidence="7 8">
    <name type="scientific">Methyloceanibacter caenitepidi</name>
    <dbReference type="NCBI Taxonomy" id="1384459"/>
    <lineage>
        <taxon>Bacteria</taxon>
        <taxon>Pseudomonadati</taxon>
        <taxon>Pseudomonadota</taxon>
        <taxon>Alphaproteobacteria</taxon>
        <taxon>Hyphomicrobiales</taxon>
        <taxon>Hyphomicrobiaceae</taxon>
        <taxon>Methyloceanibacter</taxon>
    </lineage>
</organism>
<evidence type="ECO:0000313" key="8">
    <source>
        <dbReference type="Proteomes" id="UP000031643"/>
    </source>
</evidence>
<dbReference type="Proteomes" id="UP000031643">
    <property type="component" value="Chromosome"/>
</dbReference>
<dbReference type="InterPro" id="IPR000292">
    <property type="entry name" value="For/NO2_transpt"/>
</dbReference>
<dbReference type="Gene3D" id="1.20.1080.10">
    <property type="entry name" value="Glycerol uptake facilitator protein"/>
    <property type="match status" value="1"/>
</dbReference>
<evidence type="ECO:0000313" key="7">
    <source>
        <dbReference type="EMBL" id="BAQ18063.1"/>
    </source>
</evidence>
<feature type="transmembrane region" description="Helical" evidence="6">
    <location>
        <begin position="82"/>
        <end position="104"/>
    </location>
</feature>
<comment type="subcellular location">
    <subcellularLocation>
        <location evidence="1">Membrane</location>
        <topology evidence="1">Multi-pass membrane protein</topology>
    </subcellularLocation>
</comment>
<evidence type="ECO:0000256" key="3">
    <source>
        <dbReference type="ARBA" id="ARBA00022989"/>
    </source>
</evidence>
<proteinExistence type="predicted"/>
<feature type="region of interest" description="Disordered" evidence="5">
    <location>
        <begin position="1"/>
        <end position="24"/>
    </location>
</feature>
<feature type="transmembrane region" description="Helical" evidence="6">
    <location>
        <begin position="133"/>
        <end position="156"/>
    </location>
</feature>
<evidence type="ECO:0000256" key="5">
    <source>
        <dbReference type="SAM" id="MobiDB-lite"/>
    </source>
</evidence>